<dbReference type="PROSITE" id="PS01071">
    <property type="entry name" value="GRPE"/>
    <property type="match status" value="1"/>
</dbReference>
<comment type="caution">
    <text evidence="14">The sequence shown here is derived from an EMBL/GenBank/DDBJ whole genome shotgun (WGS) entry which is preliminary data.</text>
</comment>
<evidence type="ECO:0000256" key="2">
    <source>
        <dbReference type="ARBA" id="ARBA00009054"/>
    </source>
</evidence>
<name>A0A024QCE8_9BACI</name>
<keyword evidence="4 10" id="KW-0963">Cytoplasm</keyword>
<feature type="compositionally biased region" description="Basic and acidic residues" evidence="13">
    <location>
        <begin position="1"/>
        <end position="26"/>
    </location>
</feature>
<dbReference type="Proteomes" id="UP000028875">
    <property type="component" value="Unassembled WGS sequence"/>
</dbReference>
<dbReference type="GO" id="GO:0051087">
    <property type="term" value="F:protein-folding chaperone binding"/>
    <property type="evidence" value="ECO:0007669"/>
    <property type="project" value="InterPro"/>
</dbReference>
<dbReference type="Pfam" id="PF01025">
    <property type="entry name" value="GrpE"/>
    <property type="match status" value="1"/>
</dbReference>
<dbReference type="GO" id="GO:0006457">
    <property type="term" value="P:protein folding"/>
    <property type="evidence" value="ECO:0007669"/>
    <property type="project" value="InterPro"/>
</dbReference>
<comment type="subunit">
    <text evidence="3 10">Homodimer.</text>
</comment>
<dbReference type="GO" id="GO:0042803">
    <property type="term" value="F:protein homodimerization activity"/>
    <property type="evidence" value="ECO:0007669"/>
    <property type="project" value="InterPro"/>
</dbReference>
<dbReference type="STRING" id="1462526.BN990_01911"/>
<evidence type="ECO:0000313" key="15">
    <source>
        <dbReference type="Proteomes" id="UP000028875"/>
    </source>
</evidence>
<dbReference type="PANTHER" id="PTHR21237:SF23">
    <property type="entry name" value="GRPE PROTEIN HOMOLOG, MITOCHONDRIAL"/>
    <property type="match status" value="1"/>
</dbReference>
<dbReference type="RefSeq" id="WP_021291068.1">
    <property type="nucleotide sequence ID" value="NZ_BNER01000002.1"/>
</dbReference>
<proteinExistence type="inferred from homology"/>
<sequence length="201" mass="22994">MEEQDKHSTSATQEEEKADGQTVKEAEADETIEIIDSNEGNDTADKNEQVSELQSKVDALQKEKDELQQRVLRIQAEFDNYKKRTLKEKEADRKYKSQDLIQELLPALDNFERALQVEKTDENAGLIDGITMVYNQVKEAIVSQGVEEIDTVGEEFDPNLHHAVMQVEDEEKSSNTIVEELQKGYKLKDRVIRPAMVKVNK</sequence>
<evidence type="ECO:0000256" key="10">
    <source>
        <dbReference type="HAMAP-Rule" id="MF_01151"/>
    </source>
</evidence>
<protein>
    <recommendedName>
        <fullName evidence="8 10">Protein GrpE</fullName>
    </recommendedName>
    <alternativeName>
        <fullName evidence="9 10">HSP-70 cofactor</fullName>
    </alternativeName>
</protein>
<dbReference type="InterPro" id="IPR000740">
    <property type="entry name" value="GrpE"/>
</dbReference>
<dbReference type="Gene3D" id="3.90.20.20">
    <property type="match status" value="1"/>
</dbReference>
<evidence type="ECO:0000256" key="6">
    <source>
        <dbReference type="ARBA" id="ARBA00023186"/>
    </source>
</evidence>
<keyword evidence="6 10" id="KW-0143">Chaperone</keyword>
<evidence type="ECO:0000256" key="5">
    <source>
        <dbReference type="ARBA" id="ARBA00023016"/>
    </source>
</evidence>
<evidence type="ECO:0000256" key="8">
    <source>
        <dbReference type="ARBA" id="ARBA00072274"/>
    </source>
</evidence>
<evidence type="ECO:0000256" key="12">
    <source>
        <dbReference type="RuleBase" id="RU004478"/>
    </source>
</evidence>
<dbReference type="HAMAP" id="MF_01151">
    <property type="entry name" value="GrpE"/>
    <property type="match status" value="1"/>
</dbReference>
<comment type="function">
    <text evidence="7 10 11">Participates actively in the response to hyperosmotic and heat shock by preventing the aggregation of stress-denatured proteins, in association with DnaK and GrpE. It is the nucleotide exchange factor for DnaK and may function as a thermosensor. Unfolded proteins bind initially to DnaJ; upon interaction with the DnaJ-bound protein, DnaK hydrolyzes its bound ATP, resulting in the formation of a stable complex. GrpE releases ADP from DnaK; ATP binding to DnaK triggers the release of the substrate protein, thus completing the reaction cycle. Several rounds of ATP-dependent interactions between DnaJ, DnaK and GrpE are required for fully efficient folding.</text>
</comment>
<dbReference type="PRINTS" id="PR00773">
    <property type="entry name" value="GRPEPROTEIN"/>
</dbReference>
<dbReference type="AlphaFoldDB" id="A0A024QCE8"/>
<evidence type="ECO:0000256" key="4">
    <source>
        <dbReference type="ARBA" id="ARBA00022490"/>
    </source>
</evidence>
<dbReference type="GO" id="GO:0051082">
    <property type="term" value="F:unfolded protein binding"/>
    <property type="evidence" value="ECO:0007669"/>
    <property type="project" value="TreeGrafter"/>
</dbReference>
<dbReference type="Gene3D" id="2.30.22.10">
    <property type="entry name" value="Head domain of nucleotide exchange factor GrpE"/>
    <property type="match status" value="1"/>
</dbReference>
<dbReference type="SUPFAM" id="SSF51064">
    <property type="entry name" value="Head domain of nucleotide exchange factor GrpE"/>
    <property type="match status" value="1"/>
</dbReference>
<feature type="region of interest" description="Disordered" evidence="13">
    <location>
        <begin position="1"/>
        <end position="53"/>
    </location>
</feature>
<organism evidence="14 15">
    <name type="scientific">Virgibacillus massiliensis</name>
    <dbReference type="NCBI Taxonomy" id="1462526"/>
    <lineage>
        <taxon>Bacteria</taxon>
        <taxon>Bacillati</taxon>
        <taxon>Bacillota</taxon>
        <taxon>Bacilli</taxon>
        <taxon>Bacillales</taxon>
        <taxon>Bacillaceae</taxon>
        <taxon>Virgibacillus</taxon>
    </lineage>
</organism>
<comment type="similarity">
    <text evidence="2 10 12">Belongs to the GrpE family.</text>
</comment>
<evidence type="ECO:0000256" key="13">
    <source>
        <dbReference type="SAM" id="MobiDB-lite"/>
    </source>
</evidence>
<dbReference type="GO" id="GO:0005737">
    <property type="term" value="C:cytoplasm"/>
    <property type="evidence" value="ECO:0007669"/>
    <property type="project" value="UniProtKB-SubCell"/>
</dbReference>
<evidence type="ECO:0000313" key="14">
    <source>
        <dbReference type="EMBL" id="CDQ39606.1"/>
    </source>
</evidence>
<comment type="subcellular location">
    <subcellularLocation>
        <location evidence="1 10">Cytoplasm</location>
    </subcellularLocation>
</comment>
<dbReference type="GO" id="GO:0000774">
    <property type="term" value="F:adenyl-nucleotide exchange factor activity"/>
    <property type="evidence" value="ECO:0007669"/>
    <property type="project" value="InterPro"/>
</dbReference>
<keyword evidence="15" id="KW-1185">Reference proteome</keyword>
<dbReference type="SUPFAM" id="SSF58014">
    <property type="entry name" value="Coiled-coil domain of nucleotide exchange factor GrpE"/>
    <property type="match status" value="1"/>
</dbReference>
<accession>A0A024QCE8</accession>
<dbReference type="eggNOG" id="COG0576">
    <property type="taxonomic scope" value="Bacteria"/>
</dbReference>
<evidence type="ECO:0000256" key="7">
    <source>
        <dbReference type="ARBA" id="ARBA00053401"/>
    </source>
</evidence>
<dbReference type="EMBL" id="CCDP010000001">
    <property type="protein sequence ID" value="CDQ39606.1"/>
    <property type="molecule type" value="Genomic_DNA"/>
</dbReference>
<dbReference type="InterPro" id="IPR013805">
    <property type="entry name" value="GrpE_CC"/>
</dbReference>
<evidence type="ECO:0000256" key="11">
    <source>
        <dbReference type="RuleBase" id="RU000639"/>
    </source>
</evidence>
<evidence type="ECO:0000256" key="3">
    <source>
        <dbReference type="ARBA" id="ARBA00011738"/>
    </source>
</evidence>
<dbReference type="PANTHER" id="PTHR21237">
    <property type="entry name" value="GRPE PROTEIN"/>
    <property type="match status" value="1"/>
</dbReference>
<gene>
    <name evidence="10 14" type="primary">grpE</name>
    <name evidence="14" type="ORF">BN990_01911</name>
</gene>
<evidence type="ECO:0000256" key="1">
    <source>
        <dbReference type="ARBA" id="ARBA00004496"/>
    </source>
</evidence>
<keyword evidence="5 10" id="KW-0346">Stress response</keyword>
<reference evidence="14 15" key="1">
    <citation type="submission" date="2014-03" db="EMBL/GenBank/DDBJ databases">
        <authorList>
            <person name="Urmite Genomes U."/>
        </authorList>
    </citation>
    <scope>NUCLEOTIDE SEQUENCE [LARGE SCALE GENOMIC DNA]</scope>
    <source>
        <strain evidence="14 15">Vm-5</strain>
    </source>
</reference>
<evidence type="ECO:0000256" key="9">
    <source>
        <dbReference type="ARBA" id="ARBA00076414"/>
    </source>
</evidence>
<dbReference type="CDD" id="cd00446">
    <property type="entry name" value="GrpE"/>
    <property type="match status" value="1"/>
</dbReference>
<dbReference type="InterPro" id="IPR009012">
    <property type="entry name" value="GrpE_head"/>
</dbReference>
<dbReference type="FunFam" id="2.30.22.10:FF:000001">
    <property type="entry name" value="Protein GrpE"/>
    <property type="match status" value="1"/>
</dbReference>
<dbReference type="NCBIfam" id="NF010738">
    <property type="entry name" value="PRK14140.1"/>
    <property type="match status" value="1"/>
</dbReference>
<reference evidence="15" key="2">
    <citation type="submission" date="2014-05" db="EMBL/GenBank/DDBJ databases">
        <title>Draft genome sequence of Virgibacillus massiliensis Vm-5.</title>
        <authorList>
            <person name="Khelaifia S."/>
            <person name="Croce O."/>
            <person name="Lagier J.C."/>
            <person name="Raoult D."/>
        </authorList>
    </citation>
    <scope>NUCLEOTIDE SEQUENCE [LARGE SCALE GENOMIC DNA]</scope>
    <source>
        <strain evidence="15">Vm-5</strain>
    </source>
</reference>